<dbReference type="PANTHER" id="PTHR43130">
    <property type="entry name" value="ARAC-FAMILY TRANSCRIPTIONAL REGULATOR"/>
    <property type="match status" value="1"/>
</dbReference>
<dbReference type="Proteomes" id="UP000738349">
    <property type="component" value="Unassembled WGS sequence"/>
</dbReference>
<proteinExistence type="predicted"/>
<comment type="caution">
    <text evidence="2">The sequence shown here is derived from an EMBL/GenBank/DDBJ whole genome shotgun (WGS) entry which is preliminary data.</text>
</comment>
<accession>A0A9P9IAC4</accession>
<dbReference type="OrthoDB" id="543156at2759"/>
<protein>
    <submittedName>
        <fullName evidence="2">DJ-1/PfpI family protein</fullName>
    </submittedName>
</protein>
<name>A0A9P9IAC4_9HYPO</name>
<organism evidence="2 3">
    <name type="scientific">Dactylonectria macrodidyma</name>
    <dbReference type="NCBI Taxonomy" id="307937"/>
    <lineage>
        <taxon>Eukaryota</taxon>
        <taxon>Fungi</taxon>
        <taxon>Dikarya</taxon>
        <taxon>Ascomycota</taxon>
        <taxon>Pezizomycotina</taxon>
        <taxon>Sordariomycetes</taxon>
        <taxon>Hypocreomycetidae</taxon>
        <taxon>Hypocreales</taxon>
        <taxon>Nectriaceae</taxon>
        <taxon>Dactylonectria</taxon>
    </lineage>
</organism>
<dbReference type="AlphaFoldDB" id="A0A9P9IAC4"/>
<dbReference type="InterPro" id="IPR052158">
    <property type="entry name" value="INH-QAR"/>
</dbReference>
<dbReference type="PANTHER" id="PTHR43130:SF15">
    <property type="entry name" value="THIJ_PFPI FAMILY PROTEIN (AFU_ORTHOLOGUE AFUA_5G14240)"/>
    <property type="match status" value="1"/>
</dbReference>
<evidence type="ECO:0000259" key="1">
    <source>
        <dbReference type="Pfam" id="PF01965"/>
    </source>
</evidence>
<feature type="domain" description="DJ-1/PfpI" evidence="1">
    <location>
        <begin position="18"/>
        <end position="191"/>
    </location>
</feature>
<dbReference type="InterPro" id="IPR029062">
    <property type="entry name" value="Class_I_gatase-like"/>
</dbReference>
<dbReference type="Gene3D" id="3.40.50.880">
    <property type="match status" value="1"/>
</dbReference>
<sequence>MSQHGGHASGSKPVNFGVVVFPAFQSLDVFGPLDALNILSRFNKMNLYTIADTLEPVSTKLLGEKQPAESDFGQRILPTHTFKSAPPLDVLIVPGGQGTRAPNMRSVTEYIRDTYPSLHYLITVCTGAGLAARAGVLDGKRATTNKLSWDATVALRPEVKWVHQARWVVDGNIWTSSGISAGIDVTFAWIEDVYGRDIAQAIADRMEYSRGTDSSHDLFAGLYHSTK</sequence>
<dbReference type="InterPro" id="IPR002818">
    <property type="entry name" value="DJ-1/PfpI"/>
</dbReference>
<dbReference type="CDD" id="cd03139">
    <property type="entry name" value="GATase1_PfpI_2"/>
    <property type="match status" value="1"/>
</dbReference>
<reference evidence="2" key="1">
    <citation type="journal article" date="2021" name="Nat. Commun.">
        <title>Genetic determinants of endophytism in the Arabidopsis root mycobiome.</title>
        <authorList>
            <person name="Mesny F."/>
            <person name="Miyauchi S."/>
            <person name="Thiergart T."/>
            <person name="Pickel B."/>
            <person name="Atanasova L."/>
            <person name="Karlsson M."/>
            <person name="Huettel B."/>
            <person name="Barry K.W."/>
            <person name="Haridas S."/>
            <person name="Chen C."/>
            <person name="Bauer D."/>
            <person name="Andreopoulos W."/>
            <person name="Pangilinan J."/>
            <person name="LaButti K."/>
            <person name="Riley R."/>
            <person name="Lipzen A."/>
            <person name="Clum A."/>
            <person name="Drula E."/>
            <person name="Henrissat B."/>
            <person name="Kohler A."/>
            <person name="Grigoriev I.V."/>
            <person name="Martin F.M."/>
            <person name="Hacquard S."/>
        </authorList>
    </citation>
    <scope>NUCLEOTIDE SEQUENCE</scope>
    <source>
        <strain evidence="2">MPI-CAGE-AT-0147</strain>
    </source>
</reference>
<keyword evidence="3" id="KW-1185">Reference proteome</keyword>
<dbReference type="SUPFAM" id="SSF52317">
    <property type="entry name" value="Class I glutamine amidotransferase-like"/>
    <property type="match status" value="1"/>
</dbReference>
<dbReference type="EMBL" id="JAGMUV010000034">
    <property type="protein sequence ID" value="KAH7113626.1"/>
    <property type="molecule type" value="Genomic_DNA"/>
</dbReference>
<gene>
    <name evidence="2" type="ORF">EDB81DRAFT_824830</name>
</gene>
<evidence type="ECO:0000313" key="2">
    <source>
        <dbReference type="EMBL" id="KAH7113626.1"/>
    </source>
</evidence>
<evidence type="ECO:0000313" key="3">
    <source>
        <dbReference type="Proteomes" id="UP000738349"/>
    </source>
</evidence>
<dbReference type="Pfam" id="PF01965">
    <property type="entry name" value="DJ-1_PfpI"/>
    <property type="match status" value="1"/>
</dbReference>